<evidence type="ECO:0000313" key="7">
    <source>
        <dbReference type="Proteomes" id="UP000239469"/>
    </source>
</evidence>
<dbReference type="Gene3D" id="1.20.1080.10">
    <property type="entry name" value="Glycerol uptake facilitator protein"/>
    <property type="match status" value="1"/>
</dbReference>
<dbReference type="InterPro" id="IPR023271">
    <property type="entry name" value="Aquaporin-like"/>
</dbReference>
<dbReference type="GO" id="GO:0015499">
    <property type="term" value="F:formate transmembrane transporter activity"/>
    <property type="evidence" value="ECO:0007669"/>
    <property type="project" value="TreeGrafter"/>
</dbReference>
<evidence type="ECO:0000256" key="1">
    <source>
        <dbReference type="ARBA" id="ARBA00004141"/>
    </source>
</evidence>
<proteinExistence type="predicted"/>
<dbReference type="InterPro" id="IPR000292">
    <property type="entry name" value="For/NO2_transpt"/>
</dbReference>
<accession>A0A2S9X7C1</accession>
<dbReference type="EMBL" id="MTBD01000010">
    <property type="protein sequence ID" value="PRP71610.1"/>
    <property type="molecule type" value="Genomic_DNA"/>
</dbReference>
<feature type="transmembrane region" description="Helical" evidence="5">
    <location>
        <begin position="187"/>
        <end position="211"/>
    </location>
</feature>
<feature type="transmembrane region" description="Helical" evidence="5">
    <location>
        <begin position="29"/>
        <end position="48"/>
    </location>
</feature>
<evidence type="ECO:0000256" key="4">
    <source>
        <dbReference type="ARBA" id="ARBA00023136"/>
    </source>
</evidence>
<evidence type="ECO:0000313" key="6">
    <source>
        <dbReference type="EMBL" id="PRP71610.1"/>
    </source>
</evidence>
<sequence length="261" mass="28102">MMSHSSTLAYVVDEAASKQQVLLSEPGRYLLSAAMAGALIAVVLAVSLKLGQVFFASGAPGYYIATSGFFGVALVSIIVCKVELFTSNVMYFTVGRLSGRCRTCNMLRSWTMVYLGNLLGVLLFVAVLAGAGGMGVLPADHLLFNVVEHKVHASSMEIFWKGVLCNWVICLAVWVPMRLSNEAARLLIIMLLVFVFFFSGFEHSIANMAFFALAKLQGMAGLEWADIAHNLLPATLGNIVGGAFGVGLVVYLLERHTLKAV</sequence>
<feature type="transmembrane region" description="Helical" evidence="5">
    <location>
        <begin position="158"/>
        <end position="175"/>
    </location>
</feature>
<dbReference type="Pfam" id="PF01226">
    <property type="entry name" value="Form_Nir_trans"/>
    <property type="match status" value="1"/>
</dbReference>
<evidence type="ECO:0000256" key="3">
    <source>
        <dbReference type="ARBA" id="ARBA00022989"/>
    </source>
</evidence>
<dbReference type="Proteomes" id="UP000239469">
    <property type="component" value="Unassembled WGS sequence"/>
</dbReference>
<keyword evidence="2 5" id="KW-0812">Transmembrane</keyword>
<evidence type="ECO:0008006" key="8">
    <source>
        <dbReference type="Google" id="ProtNLM"/>
    </source>
</evidence>
<name>A0A2S9X7C1_9NEIS</name>
<dbReference type="AlphaFoldDB" id="A0A2S9X7C1"/>
<dbReference type="GO" id="GO:0005886">
    <property type="term" value="C:plasma membrane"/>
    <property type="evidence" value="ECO:0007669"/>
    <property type="project" value="TreeGrafter"/>
</dbReference>
<dbReference type="PANTHER" id="PTHR30520">
    <property type="entry name" value="FORMATE TRANSPORTER-RELATED"/>
    <property type="match status" value="1"/>
</dbReference>
<reference evidence="6 7" key="1">
    <citation type="submission" date="2017-01" db="EMBL/GenBank/DDBJ databases">
        <title>New insights into the genetic diversity of Chromobacterium isolated from tropical freshwater lake.</title>
        <authorList>
            <person name="Santos A.B."/>
            <person name="Nascimento A.M."/>
            <person name="Da Silva P.C."/>
        </authorList>
    </citation>
    <scope>NUCLEOTIDE SEQUENCE [LARGE SCALE GENOMIC DNA]</scope>
    <source>
        <strain evidence="6 7">56AF</strain>
    </source>
</reference>
<organism evidence="6 7">
    <name type="scientific">Chromobacterium amazonense</name>
    <dbReference type="NCBI Taxonomy" id="1382803"/>
    <lineage>
        <taxon>Bacteria</taxon>
        <taxon>Pseudomonadati</taxon>
        <taxon>Pseudomonadota</taxon>
        <taxon>Betaproteobacteria</taxon>
        <taxon>Neisseriales</taxon>
        <taxon>Chromobacteriaceae</taxon>
        <taxon>Chromobacterium</taxon>
    </lineage>
</organism>
<evidence type="ECO:0000256" key="2">
    <source>
        <dbReference type="ARBA" id="ARBA00022692"/>
    </source>
</evidence>
<gene>
    <name evidence="6" type="ORF">BUE93_06395</name>
</gene>
<dbReference type="PANTHER" id="PTHR30520:SF8">
    <property type="entry name" value="NITRITE TRANSPORTER NIRC"/>
    <property type="match status" value="1"/>
</dbReference>
<evidence type="ECO:0000256" key="5">
    <source>
        <dbReference type="SAM" id="Phobius"/>
    </source>
</evidence>
<feature type="transmembrane region" description="Helical" evidence="5">
    <location>
        <begin position="68"/>
        <end position="92"/>
    </location>
</feature>
<keyword evidence="3 5" id="KW-1133">Transmembrane helix</keyword>
<comment type="subcellular location">
    <subcellularLocation>
        <location evidence="1">Membrane</location>
        <topology evidence="1">Multi-pass membrane protein</topology>
    </subcellularLocation>
</comment>
<comment type="caution">
    <text evidence="6">The sequence shown here is derived from an EMBL/GenBank/DDBJ whole genome shotgun (WGS) entry which is preliminary data.</text>
</comment>
<protein>
    <recommendedName>
        <fullName evidence="8">Transporter</fullName>
    </recommendedName>
</protein>
<keyword evidence="4 5" id="KW-0472">Membrane</keyword>
<feature type="transmembrane region" description="Helical" evidence="5">
    <location>
        <begin position="231"/>
        <end position="253"/>
    </location>
</feature>
<feature type="transmembrane region" description="Helical" evidence="5">
    <location>
        <begin position="113"/>
        <end position="138"/>
    </location>
</feature>